<comment type="similarity">
    <text evidence="1">Belongs to the type-1 OGG1 family.</text>
</comment>
<comment type="catalytic activity">
    <reaction evidence="9">
        <text>2'-deoxyribonucleotide-(2'-deoxyribose 5'-phosphate)-2'-deoxyribonucleotide-DNA = a 3'-end 2'-deoxyribonucleotide-(2,3-dehydro-2,3-deoxyribose 5'-phosphate)-DNA + a 5'-end 5'-phospho-2'-deoxyribonucleoside-DNA + H(+)</text>
        <dbReference type="Rhea" id="RHEA:66592"/>
        <dbReference type="Rhea" id="RHEA-COMP:13180"/>
        <dbReference type="Rhea" id="RHEA-COMP:16897"/>
        <dbReference type="Rhea" id="RHEA-COMP:17067"/>
        <dbReference type="ChEBI" id="CHEBI:15378"/>
        <dbReference type="ChEBI" id="CHEBI:136412"/>
        <dbReference type="ChEBI" id="CHEBI:157695"/>
        <dbReference type="ChEBI" id="CHEBI:167181"/>
        <dbReference type="EC" id="4.2.99.18"/>
    </reaction>
</comment>
<dbReference type="InterPro" id="IPR003265">
    <property type="entry name" value="HhH-GPD_domain"/>
</dbReference>
<evidence type="ECO:0000256" key="2">
    <source>
        <dbReference type="ARBA" id="ARBA00012720"/>
    </source>
</evidence>
<dbReference type="GO" id="GO:0140078">
    <property type="term" value="F:class I DNA-(apurinic or apyrimidinic site) endonuclease activity"/>
    <property type="evidence" value="ECO:0007669"/>
    <property type="project" value="UniProtKB-EC"/>
</dbReference>
<dbReference type="EMBL" id="AASE01000017">
    <property type="protein sequence ID" value="EAT58534.1"/>
    <property type="molecule type" value="Genomic_DNA"/>
</dbReference>
<dbReference type="GO" id="GO:0006289">
    <property type="term" value="P:nucleotide-excision repair"/>
    <property type="evidence" value="ECO:0007669"/>
    <property type="project" value="InterPro"/>
</dbReference>
<dbReference type="InterPro" id="IPR052054">
    <property type="entry name" value="Oxidative_DNA_repair_enzyme"/>
</dbReference>
<comment type="caution">
    <text evidence="11">The sequence shown here is derived from an EMBL/GenBank/DDBJ whole genome shotgun (WGS) entry which is preliminary data.</text>
</comment>
<evidence type="ECO:0000256" key="4">
    <source>
        <dbReference type="ARBA" id="ARBA00022801"/>
    </source>
</evidence>
<dbReference type="Proteomes" id="UP000004162">
    <property type="component" value="Unassembled WGS sequence"/>
</dbReference>
<evidence type="ECO:0000256" key="5">
    <source>
        <dbReference type="ARBA" id="ARBA00023204"/>
    </source>
</evidence>
<dbReference type="GO" id="GO:0006284">
    <property type="term" value="P:base-excision repair"/>
    <property type="evidence" value="ECO:0007669"/>
    <property type="project" value="InterPro"/>
</dbReference>
<evidence type="ECO:0000313" key="11">
    <source>
        <dbReference type="EMBL" id="EAT58534.1"/>
    </source>
</evidence>
<evidence type="ECO:0000256" key="6">
    <source>
        <dbReference type="ARBA" id="ARBA00023239"/>
    </source>
</evidence>
<dbReference type="AlphaFoldDB" id="Q0YQH6"/>
<dbReference type="Gene3D" id="1.10.340.30">
    <property type="entry name" value="Hypothetical protein, domain 2"/>
    <property type="match status" value="1"/>
</dbReference>
<evidence type="ECO:0000256" key="3">
    <source>
        <dbReference type="ARBA" id="ARBA00022763"/>
    </source>
</evidence>
<keyword evidence="4" id="KW-0378">Hydrolase</keyword>
<dbReference type="PANTHER" id="PTHR10242:SF2">
    <property type="entry name" value="N-GLYCOSYLASE_DNA LYASE"/>
    <property type="match status" value="1"/>
</dbReference>
<dbReference type="GO" id="GO:0003684">
    <property type="term" value="F:damaged DNA binding"/>
    <property type="evidence" value="ECO:0007669"/>
    <property type="project" value="InterPro"/>
</dbReference>
<keyword evidence="12" id="KW-1185">Reference proteome</keyword>
<gene>
    <name evidence="11" type="ORF">CferDRAFT_0562</name>
</gene>
<dbReference type="InterPro" id="IPR011257">
    <property type="entry name" value="DNA_glycosylase"/>
</dbReference>
<dbReference type="InterPro" id="IPR023170">
    <property type="entry name" value="HhH_base_excis_C"/>
</dbReference>
<feature type="domain" description="8-oxoguanine DNA glycosylase N-terminal" evidence="10">
    <location>
        <begin position="7"/>
        <end position="88"/>
    </location>
</feature>
<name>Q0YQH6_9CHLB</name>
<organism evidence="11 12">
    <name type="scientific">Chlorobium ferrooxidans DSM 13031</name>
    <dbReference type="NCBI Taxonomy" id="377431"/>
    <lineage>
        <taxon>Bacteria</taxon>
        <taxon>Pseudomonadati</taxon>
        <taxon>Chlorobiota</taxon>
        <taxon>Chlorobiia</taxon>
        <taxon>Chlorobiales</taxon>
        <taxon>Chlorobiaceae</taxon>
        <taxon>Chlorobium/Pelodictyon group</taxon>
        <taxon>Chlorobium</taxon>
    </lineage>
</organism>
<dbReference type="Gene3D" id="1.10.1670.10">
    <property type="entry name" value="Helix-hairpin-Helix base-excision DNA repair enzymes (C-terminal)"/>
    <property type="match status" value="1"/>
</dbReference>
<dbReference type="CDD" id="cd00056">
    <property type="entry name" value="ENDO3c"/>
    <property type="match status" value="1"/>
</dbReference>
<keyword evidence="3" id="KW-0227">DNA damage</keyword>
<keyword evidence="5" id="KW-0234">DNA repair</keyword>
<sequence>MPDYFYSLVDSTPILLKQLTVCSFEVISESEKINGRSISEYIRDYLTLDIDINRLFPSGFSEHYPELWKLLSGYFSLRILRQDFFETLITFMCAQGIGMHLIRKQVTMLCHTFGEKRSILFNGKSITLYSFPTPLSLAEADIVMLSRCTNNNRIRATNISRAARSFMDGALDPELLRNPHLPLPELRSMLCRNPGIGYKIADCIALFGLGRFDAFPVDTHVKQYLAYWFHSSNALKPLSPVRYLELDCEARTILNPDMAGYAGHLLFHCWRREIKKLRTF</sequence>
<reference evidence="11 12" key="1">
    <citation type="submission" date="2006-07" db="EMBL/GenBank/DDBJ databases">
        <title>Annotation of the draft genome assembly of Chlorobium ferroxidans DSM 13031.</title>
        <authorList>
            <consortium name="US DOE Joint Genome Institute (JGI-ORNL)"/>
            <person name="Larimer F."/>
            <person name="Land M."/>
            <person name="Hauser L."/>
        </authorList>
    </citation>
    <scope>NUCLEOTIDE SEQUENCE [LARGE SCALE GENOMIC DNA]</scope>
    <source>
        <strain evidence="11 12">DSM 13031</strain>
    </source>
</reference>
<dbReference type="EC" id="4.2.99.18" evidence="2"/>
<evidence type="ECO:0000256" key="1">
    <source>
        <dbReference type="ARBA" id="ARBA00010679"/>
    </source>
</evidence>
<dbReference type="GO" id="GO:0008534">
    <property type="term" value="F:oxidized purine nucleobase lesion DNA N-glycosylase activity"/>
    <property type="evidence" value="ECO:0007669"/>
    <property type="project" value="InterPro"/>
</dbReference>
<proteinExistence type="inferred from homology"/>
<reference evidence="11 12" key="2">
    <citation type="submission" date="2006-07" db="EMBL/GenBank/DDBJ databases">
        <title>Sequencing of the draft genome and assembly of Chlorobium ferroxidans DSM 13031.</title>
        <authorList>
            <consortium name="US DOE Joint Genome Institute (JGI-PGF)"/>
            <person name="Copeland A."/>
            <person name="Lucas S."/>
            <person name="Lapidus A."/>
            <person name="Barry K."/>
            <person name="Glavina del Rio T."/>
            <person name="Dalin E."/>
            <person name="Tice H."/>
            <person name="Bruce D."/>
            <person name="Pitluck S."/>
            <person name="Richardson P."/>
        </authorList>
    </citation>
    <scope>NUCLEOTIDE SEQUENCE [LARGE SCALE GENOMIC DNA]</scope>
    <source>
        <strain evidence="11 12">DSM 13031</strain>
    </source>
</reference>
<dbReference type="Pfam" id="PF07934">
    <property type="entry name" value="OGG_N"/>
    <property type="match status" value="1"/>
</dbReference>
<evidence type="ECO:0000259" key="10">
    <source>
        <dbReference type="Pfam" id="PF07934"/>
    </source>
</evidence>
<evidence type="ECO:0000256" key="8">
    <source>
        <dbReference type="ARBA" id="ARBA00023295"/>
    </source>
</evidence>
<dbReference type="InterPro" id="IPR012904">
    <property type="entry name" value="OGG_N"/>
</dbReference>
<keyword evidence="6" id="KW-0456">Lyase</keyword>
<evidence type="ECO:0000256" key="7">
    <source>
        <dbReference type="ARBA" id="ARBA00023268"/>
    </source>
</evidence>
<dbReference type="PANTHER" id="PTHR10242">
    <property type="entry name" value="8-OXOGUANINE DNA GLYCOSYLASE"/>
    <property type="match status" value="1"/>
</dbReference>
<accession>Q0YQH6</accession>
<dbReference type="SUPFAM" id="SSF55945">
    <property type="entry name" value="TATA-box binding protein-like"/>
    <property type="match status" value="1"/>
</dbReference>
<dbReference type="SUPFAM" id="SSF48150">
    <property type="entry name" value="DNA-glycosylase"/>
    <property type="match status" value="1"/>
</dbReference>
<protein>
    <recommendedName>
        <fullName evidence="2">DNA-(apurinic or apyrimidinic site) lyase</fullName>
        <ecNumber evidence="2">4.2.99.18</ecNumber>
    </recommendedName>
</protein>
<evidence type="ECO:0000256" key="9">
    <source>
        <dbReference type="ARBA" id="ARBA00044632"/>
    </source>
</evidence>
<keyword evidence="7" id="KW-0511">Multifunctional enzyme</keyword>
<evidence type="ECO:0000313" key="12">
    <source>
        <dbReference type="Proteomes" id="UP000004162"/>
    </source>
</evidence>
<keyword evidence="8" id="KW-0326">Glycosidase</keyword>